<keyword evidence="3" id="KW-1185">Reference proteome</keyword>
<evidence type="ECO:0000313" key="2">
    <source>
        <dbReference type="EMBL" id="CAG89228.2"/>
    </source>
</evidence>
<feature type="compositionally biased region" description="Low complexity" evidence="1">
    <location>
        <begin position="213"/>
        <end position="231"/>
    </location>
</feature>
<reference evidence="2 3" key="1">
    <citation type="journal article" date="2004" name="Nature">
        <title>Genome evolution in yeasts.</title>
        <authorList>
            <consortium name="Genolevures"/>
            <person name="Dujon B."/>
            <person name="Sherman D."/>
            <person name="Fischer G."/>
            <person name="Durrens P."/>
            <person name="Casaregola S."/>
            <person name="Lafontaine I."/>
            <person name="de Montigny J."/>
            <person name="Marck C."/>
            <person name="Neuveglise C."/>
            <person name="Talla E."/>
            <person name="Goffard N."/>
            <person name="Frangeul L."/>
            <person name="Aigle M."/>
            <person name="Anthouard V."/>
            <person name="Babour A."/>
            <person name="Barbe V."/>
            <person name="Barnay S."/>
            <person name="Blanchin S."/>
            <person name="Beckerich J.M."/>
            <person name="Beyne E."/>
            <person name="Bleykasten C."/>
            <person name="Boisrame A."/>
            <person name="Boyer J."/>
            <person name="Cattolico L."/>
            <person name="Confanioleri F."/>
            <person name="de Daruvar A."/>
            <person name="Despons L."/>
            <person name="Fabre E."/>
            <person name="Fairhead C."/>
            <person name="Ferry-Dumazet H."/>
            <person name="Groppi A."/>
            <person name="Hantraye F."/>
            <person name="Hennequin C."/>
            <person name="Jauniaux N."/>
            <person name="Joyet P."/>
            <person name="Kachouri R."/>
            <person name="Kerrest A."/>
            <person name="Koszul R."/>
            <person name="Lemaire M."/>
            <person name="Lesur I."/>
            <person name="Ma L."/>
            <person name="Muller H."/>
            <person name="Nicaud J.M."/>
            <person name="Nikolski M."/>
            <person name="Oztas S."/>
            <person name="Ozier-Kalogeropoulos O."/>
            <person name="Pellenz S."/>
            <person name="Potier S."/>
            <person name="Richard G.F."/>
            <person name="Straub M.L."/>
            <person name="Suleau A."/>
            <person name="Swennene D."/>
            <person name="Tekaia F."/>
            <person name="Wesolowski-Louvel M."/>
            <person name="Westhof E."/>
            <person name="Wirth B."/>
            <person name="Zeniou-Meyer M."/>
            <person name="Zivanovic I."/>
            <person name="Bolotin-Fukuhara M."/>
            <person name="Thierry A."/>
            <person name="Bouchier C."/>
            <person name="Caudron B."/>
            <person name="Scarpelli C."/>
            <person name="Gaillardin C."/>
            <person name="Weissenbach J."/>
            <person name="Wincker P."/>
            <person name="Souciet J.L."/>
        </authorList>
    </citation>
    <scope>NUCLEOTIDE SEQUENCE [LARGE SCALE GENOMIC DNA]</scope>
    <source>
        <strain evidence="3">ATCC 36239 / CBS 767 / BCRC 21394 / JCM 1990 / NBRC 0083 / IGC 2968</strain>
    </source>
</reference>
<feature type="region of interest" description="Disordered" evidence="1">
    <location>
        <begin position="213"/>
        <end position="241"/>
    </location>
</feature>
<dbReference type="GeneID" id="2903487"/>
<dbReference type="EMBL" id="CR382138">
    <property type="protein sequence ID" value="CAG89228.2"/>
    <property type="molecule type" value="Genomic_DNA"/>
</dbReference>
<dbReference type="InParanoid" id="Q6BLP3"/>
<sequence>MKKGGKVPKLGKRAQSLLNSQKENQEYESKQPQTADEFLDQGAIDEESGDRWLGSDLAKALRFYQKAYNQYLMAIKLSPNSTLDSYYNASRLLFHVYNQYFKTDGVSVYDLNNVEDAISGGEDSVVQNLSEIVRAHEKAIDVANSLNVRIPLDLLFNTALVYTEVIEIQQENESDNFDSVLEYGYKTQGIFQNLIELQTTELQKFINDLNEITNDSSSTNNNSTSSSSDTSPQEEEFTSEEVLQPPDVFETIISAYRLAQAVLENISDSNSQLVSSLDMINPFLSTCEAVADDLILNFGERNNKKSDMISSITQDNVDDYLICKTYIKGLAINEFSKVYELWNSDELPHTPERYMSAADNIQTMIDRNDINLNSASSNQTIAEFYWKALTQMGNYYKQSQELLNTLLIEKKKRPSGTDDGIGSIISQISNIIIARSDIDLQRSQLQNYEPALKHKDVLFQNCKTFLKNAMNISNTTGGLRERITEKLQREKRKAEAVMRLCMLENKSSLQELDSILGRQKWTAELPNLSKLGYFDAFGISNIVVPTDF</sequence>
<evidence type="ECO:0000313" key="3">
    <source>
        <dbReference type="Proteomes" id="UP000000599"/>
    </source>
</evidence>
<organism evidence="2 3">
    <name type="scientific">Debaryomyces hansenii (strain ATCC 36239 / CBS 767 / BCRC 21394 / JCM 1990 / NBRC 0083 / IGC 2968)</name>
    <name type="common">Yeast</name>
    <name type="synonym">Torulaspora hansenii</name>
    <dbReference type="NCBI Taxonomy" id="284592"/>
    <lineage>
        <taxon>Eukaryota</taxon>
        <taxon>Fungi</taxon>
        <taxon>Dikarya</taxon>
        <taxon>Ascomycota</taxon>
        <taxon>Saccharomycotina</taxon>
        <taxon>Pichiomycetes</taxon>
        <taxon>Debaryomycetaceae</taxon>
        <taxon>Debaryomyces</taxon>
    </lineage>
</organism>
<dbReference type="HOGENOM" id="CLU_043057_0_0_1"/>
<protein>
    <submittedName>
        <fullName evidence="2">DEHA2F11836p</fullName>
    </submittedName>
</protein>
<evidence type="ECO:0000256" key="1">
    <source>
        <dbReference type="SAM" id="MobiDB-lite"/>
    </source>
</evidence>
<dbReference type="AlphaFoldDB" id="Q6BLP3"/>
<dbReference type="OrthoDB" id="5328412at2759"/>
<feature type="region of interest" description="Disordered" evidence="1">
    <location>
        <begin position="1"/>
        <end position="36"/>
    </location>
</feature>
<proteinExistence type="predicted"/>
<name>Q6BLP3_DEBHA</name>
<dbReference type="FunCoup" id="Q6BLP3">
    <property type="interactions" value="35"/>
</dbReference>
<dbReference type="eggNOG" id="ENOG502S3IE">
    <property type="taxonomic scope" value="Eukaryota"/>
</dbReference>
<dbReference type="VEuPathDB" id="FungiDB:DEHA2F11836g"/>
<accession>Q6BLP3</accession>
<dbReference type="OMA" id="WSENAEQ"/>
<dbReference type="KEGG" id="dha:DEHA2F11836g"/>
<dbReference type="Proteomes" id="UP000000599">
    <property type="component" value="Chromosome F"/>
</dbReference>
<gene>
    <name evidence="2" type="ordered locus">DEHA2F11836g</name>
</gene>
<dbReference type="RefSeq" id="XP_460878.2">
    <property type="nucleotide sequence ID" value="XM_460878.1"/>
</dbReference>
<feature type="compositionally biased region" description="Basic residues" evidence="1">
    <location>
        <begin position="1"/>
        <end position="12"/>
    </location>
</feature>